<accession>A0ABS3R8R0</accession>
<evidence type="ECO:0000256" key="1">
    <source>
        <dbReference type="ARBA" id="ARBA00023015"/>
    </source>
</evidence>
<dbReference type="Pfam" id="PF00440">
    <property type="entry name" value="TetR_N"/>
    <property type="match status" value="1"/>
</dbReference>
<dbReference type="Gene3D" id="1.10.357.10">
    <property type="entry name" value="Tetracycline Repressor, domain 2"/>
    <property type="match status" value="1"/>
</dbReference>
<dbReference type="InterPro" id="IPR009057">
    <property type="entry name" value="Homeodomain-like_sf"/>
</dbReference>
<organism evidence="7 8">
    <name type="scientific">Actinomadura nitritigenes</name>
    <dbReference type="NCBI Taxonomy" id="134602"/>
    <lineage>
        <taxon>Bacteria</taxon>
        <taxon>Bacillati</taxon>
        <taxon>Actinomycetota</taxon>
        <taxon>Actinomycetes</taxon>
        <taxon>Streptosporangiales</taxon>
        <taxon>Thermomonosporaceae</taxon>
        <taxon>Actinomadura</taxon>
    </lineage>
</organism>
<dbReference type="EMBL" id="JAGEOK010000022">
    <property type="protein sequence ID" value="MBO2441984.1"/>
    <property type="molecule type" value="Genomic_DNA"/>
</dbReference>
<proteinExistence type="predicted"/>
<gene>
    <name evidence="7" type="ORF">J4557_31115</name>
</gene>
<keyword evidence="1" id="KW-0805">Transcription regulation</keyword>
<feature type="domain" description="HTH tetR-type" evidence="6">
    <location>
        <begin position="2"/>
        <end position="63"/>
    </location>
</feature>
<dbReference type="InterPro" id="IPR050109">
    <property type="entry name" value="HTH-type_TetR-like_transc_reg"/>
</dbReference>
<keyword evidence="8" id="KW-1185">Reference proteome</keyword>
<reference evidence="7 8" key="1">
    <citation type="submission" date="2021-03" db="EMBL/GenBank/DDBJ databases">
        <authorList>
            <person name="Kanchanasin P."/>
            <person name="Saeng-In P."/>
            <person name="Phongsopitanun W."/>
            <person name="Yuki M."/>
            <person name="Kudo T."/>
            <person name="Ohkuma M."/>
            <person name="Tanasupawat S."/>
        </authorList>
    </citation>
    <scope>NUCLEOTIDE SEQUENCE [LARGE SCALE GENOMIC DNA]</scope>
    <source>
        <strain evidence="7 8">L46</strain>
    </source>
</reference>
<evidence type="ECO:0000256" key="4">
    <source>
        <dbReference type="PROSITE-ProRule" id="PRU00335"/>
    </source>
</evidence>
<dbReference type="PANTHER" id="PTHR30055:SF234">
    <property type="entry name" value="HTH-TYPE TRANSCRIPTIONAL REGULATOR BETI"/>
    <property type="match status" value="1"/>
</dbReference>
<evidence type="ECO:0000256" key="5">
    <source>
        <dbReference type="SAM" id="MobiDB-lite"/>
    </source>
</evidence>
<comment type="caution">
    <text evidence="7">The sequence shown here is derived from an EMBL/GenBank/DDBJ whole genome shotgun (WGS) entry which is preliminary data.</text>
</comment>
<evidence type="ECO:0000313" key="8">
    <source>
        <dbReference type="Proteomes" id="UP000666915"/>
    </source>
</evidence>
<evidence type="ECO:0000259" key="6">
    <source>
        <dbReference type="PROSITE" id="PS50977"/>
    </source>
</evidence>
<keyword evidence="3" id="KW-0804">Transcription</keyword>
<protein>
    <submittedName>
        <fullName evidence="7">Helix-turn-helix transcriptional regulator</fullName>
    </submittedName>
</protein>
<name>A0ABS3R8R0_9ACTN</name>
<evidence type="ECO:0000256" key="3">
    <source>
        <dbReference type="ARBA" id="ARBA00023163"/>
    </source>
</evidence>
<dbReference type="RefSeq" id="WP_208270317.1">
    <property type="nucleotide sequence ID" value="NZ_BAAAGM010000098.1"/>
</dbReference>
<evidence type="ECO:0000256" key="2">
    <source>
        <dbReference type="ARBA" id="ARBA00023125"/>
    </source>
</evidence>
<evidence type="ECO:0000313" key="7">
    <source>
        <dbReference type="EMBL" id="MBO2441984.1"/>
    </source>
</evidence>
<dbReference type="PROSITE" id="PS50977">
    <property type="entry name" value="HTH_TETR_2"/>
    <property type="match status" value="1"/>
</dbReference>
<dbReference type="PANTHER" id="PTHR30055">
    <property type="entry name" value="HTH-TYPE TRANSCRIPTIONAL REGULATOR RUTR"/>
    <property type="match status" value="1"/>
</dbReference>
<keyword evidence="2 4" id="KW-0238">DNA-binding</keyword>
<dbReference type="InterPro" id="IPR001647">
    <property type="entry name" value="HTH_TetR"/>
</dbReference>
<feature type="region of interest" description="Disordered" evidence="5">
    <location>
        <begin position="124"/>
        <end position="147"/>
    </location>
</feature>
<sequence>MNETRERLLDAAERLYAERGIDAVSLREIVQAAGARNATAVQYHFGDRAGIVRAILARHAPEIEARRHALLDAYEADGVPGGRTLAAALVRPMAACLGDASGRAFLQVWADVVNRPRPLLPSVVLDDPPEAAGSGSGTGGAARRPKPDSLCRWRDLVEPVLEEDAARLHRRFTAILYAATELARRARSRPRTDDRLFTSYLIDVVAAILGAPVSEETRRLADERDAARR</sequence>
<dbReference type="SUPFAM" id="SSF46689">
    <property type="entry name" value="Homeodomain-like"/>
    <property type="match status" value="1"/>
</dbReference>
<dbReference type="Proteomes" id="UP000666915">
    <property type="component" value="Unassembled WGS sequence"/>
</dbReference>
<comment type="caution">
    <text evidence="4">Lacks conserved residue(s) required for the propagation of feature annotation.</text>
</comment>